<dbReference type="Proteomes" id="UP000595001">
    <property type="component" value="Chromosome"/>
</dbReference>
<dbReference type="RefSeq" id="WP_198060459.1">
    <property type="nucleotide sequence ID" value="NZ_CP065856.1"/>
</dbReference>
<reference evidence="3 4" key="1">
    <citation type="submission" date="2020-12" db="EMBL/GenBank/DDBJ databases">
        <title>Halosimplex halophilum sp. nov. and Halosimplex salinum sp. nov., two new members of the genus Halosimplex.</title>
        <authorList>
            <person name="Cui H.L."/>
        </authorList>
    </citation>
    <scope>NUCLEOTIDE SEQUENCE [LARGE SCALE GENOMIC DNA]</scope>
    <source>
        <strain evidence="3 4">YGH94</strain>
    </source>
</reference>
<evidence type="ECO:0000313" key="4">
    <source>
        <dbReference type="Proteomes" id="UP000595001"/>
    </source>
</evidence>
<organism evidence="3 4">
    <name type="scientific">Halosimplex litoreum</name>
    <dbReference type="NCBI Taxonomy" id="1198301"/>
    <lineage>
        <taxon>Archaea</taxon>
        <taxon>Methanobacteriati</taxon>
        <taxon>Methanobacteriota</taxon>
        <taxon>Stenosarchaea group</taxon>
        <taxon>Halobacteria</taxon>
        <taxon>Halobacteriales</taxon>
        <taxon>Haloarculaceae</taxon>
        <taxon>Halosimplex</taxon>
    </lineage>
</organism>
<sequence>MSSNGVILYFAFGTLLFFFWVYGIVSFISDLRRQIIPWIRVQWRKRRDDEPNDRETERLSELYGDPDDE</sequence>
<evidence type="ECO:0000256" key="2">
    <source>
        <dbReference type="SAM" id="Phobius"/>
    </source>
</evidence>
<dbReference type="InterPro" id="IPR058318">
    <property type="entry name" value="DUF8005"/>
</dbReference>
<feature type="transmembrane region" description="Helical" evidence="2">
    <location>
        <begin position="6"/>
        <end position="28"/>
    </location>
</feature>
<protein>
    <submittedName>
        <fullName evidence="3">Uncharacterized protein</fullName>
    </submittedName>
</protein>
<feature type="compositionally biased region" description="Basic and acidic residues" evidence="1">
    <location>
        <begin position="46"/>
        <end position="60"/>
    </location>
</feature>
<dbReference type="OrthoDB" id="157285at2157"/>
<gene>
    <name evidence="3" type="ORF">I7X12_12785</name>
</gene>
<dbReference type="Pfam" id="PF26027">
    <property type="entry name" value="DUF8005"/>
    <property type="match status" value="1"/>
</dbReference>
<feature type="region of interest" description="Disordered" evidence="1">
    <location>
        <begin position="46"/>
        <end position="69"/>
    </location>
</feature>
<name>A0A7T3KU31_9EURY</name>
<keyword evidence="2" id="KW-0472">Membrane</keyword>
<dbReference type="AlphaFoldDB" id="A0A7T3KU31"/>
<dbReference type="KEGG" id="hlt:I7X12_12785"/>
<keyword evidence="2" id="KW-1133">Transmembrane helix</keyword>
<evidence type="ECO:0000256" key="1">
    <source>
        <dbReference type="SAM" id="MobiDB-lite"/>
    </source>
</evidence>
<dbReference type="EMBL" id="CP065856">
    <property type="protein sequence ID" value="QPV61629.1"/>
    <property type="molecule type" value="Genomic_DNA"/>
</dbReference>
<keyword evidence="2" id="KW-0812">Transmembrane</keyword>
<proteinExistence type="predicted"/>
<keyword evidence="4" id="KW-1185">Reference proteome</keyword>
<evidence type="ECO:0000313" key="3">
    <source>
        <dbReference type="EMBL" id="QPV61629.1"/>
    </source>
</evidence>
<dbReference type="GeneID" id="60589384"/>
<accession>A0A7T3KU31</accession>